<dbReference type="Pfam" id="PF07786">
    <property type="entry name" value="HGSNAT_cat"/>
    <property type="match status" value="1"/>
</dbReference>
<evidence type="ECO:0000259" key="2">
    <source>
        <dbReference type="Pfam" id="PF07786"/>
    </source>
</evidence>
<dbReference type="InterPro" id="IPR012429">
    <property type="entry name" value="HGSNAT_cat"/>
</dbReference>
<evidence type="ECO:0000313" key="3">
    <source>
        <dbReference type="EMBL" id="QEW28233.1"/>
    </source>
</evidence>
<evidence type="ECO:0000313" key="4">
    <source>
        <dbReference type="Proteomes" id="UP000325785"/>
    </source>
</evidence>
<dbReference type="EMBL" id="CP031598">
    <property type="protein sequence ID" value="QEW28233.1"/>
    <property type="molecule type" value="Genomic_DNA"/>
</dbReference>
<feature type="transmembrane region" description="Helical" evidence="1">
    <location>
        <begin position="244"/>
        <end position="262"/>
    </location>
</feature>
<feature type="transmembrane region" description="Helical" evidence="1">
    <location>
        <begin position="196"/>
        <end position="213"/>
    </location>
</feature>
<keyword evidence="1" id="KW-1133">Transmembrane helix</keyword>
<feature type="transmembrane region" description="Helical" evidence="1">
    <location>
        <begin position="152"/>
        <end position="168"/>
    </location>
</feature>
<sequence>MEQRRIPRYLSVRTSPPELPIAHHPPPARIEELDIARAVALVAMAVFHFTFDLELFGIAAPGTMQMTFWRVFAMLTAGSFILIAGLSLRLAHRDRIHWRPFFRRFAKVALAAALVTAATYLFIPQGFVYYGILHSIAVSSLVGLAFLRAPTLLLVLVAGGVIWLPLAFRSDVFTAPWLLWTGLAPTMPYTVDFEPFFPWFAPFLLGIALIRLAERADMLHRLKAKPPRTSRLARAAIWAGRHSLLVYLVHQPVLIAITWTLAKTLGALP</sequence>
<dbReference type="RefSeq" id="WP_057817948.1">
    <property type="nucleotide sequence ID" value="NZ_CP031598.1"/>
</dbReference>
<protein>
    <submittedName>
        <fullName evidence="3">Putative membrane protein</fullName>
    </submittedName>
</protein>
<accession>A0A5P3AHP5</accession>
<evidence type="ECO:0000256" key="1">
    <source>
        <dbReference type="SAM" id="Phobius"/>
    </source>
</evidence>
<name>A0A5P3AHP5_9RHOB</name>
<keyword evidence="1" id="KW-0472">Membrane</keyword>
<gene>
    <name evidence="3" type="ORF">RIdsm_04060</name>
</gene>
<dbReference type="Proteomes" id="UP000325785">
    <property type="component" value="Chromosome"/>
</dbReference>
<feature type="transmembrane region" description="Helical" evidence="1">
    <location>
        <begin position="71"/>
        <end position="92"/>
    </location>
</feature>
<proteinExistence type="predicted"/>
<reference evidence="3 4" key="1">
    <citation type="submission" date="2018-08" db="EMBL/GenBank/DDBJ databases">
        <title>Genetic Globetrotter - A new plasmid hitch-hiking vast phylogenetic and geographic distances.</title>
        <authorList>
            <person name="Vollmers J."/>
            <person name="Petersen J."/>
        </authorList>
    </citation>
    <scope>NUCLEOTIDE SEQUENCE [LARGE SCALE GENOMIC DNA]</scope>
    <source>
        <strain evidence="3 4">DSM 26383</strain>
    </source>
</reference>
<dbReference type="OrthoDB" id="9807591at2"/>
<dbReference type="AlphaFoldDB" id="A0A5P3AHP5"/>
<feature type="domain" description="Heparan-alpha-glucosaminide N-acetyltransferase catalytic" evidence="2">
    <location>
        <begin position="29"/>
        <end position="252"/>
    </location>
</feature>
<dbReference type="KEGG" id="rid:RIdsm_04060"/>
<keyword evidence="1" id="KW-0812">Transmembrane</keyword>
<feature type="transmembrane region" description="Helical" evidence="1">
    <location>
        <begin position="38"/>
        <end position="59"/>
    </location>
</feature>
<feature type="transmembrane region" description="Helical" evidence="1">
    <location>
        <begin position="104"/>
        <end position="123"/>
    </location>
</feature>
<organism evidence="3 4">
    <name type="scientific">Roseovarius indicus</name>
    <dbReference type="NCBI Taxonomy" id="540747"/>
    <lineage>
        <taxon>Bacteria</taxon>
        <taxon>Pseudomonadati</taxon>
        <taxon>Pseudomonadota</taxon>
        <taxon>Alphaproteobacteria</taxon>
        <taxon>Rhodobacterales</taxon>
        <taxon>Roseobacteraceae</taxon>
        <taxon>Roseovarius</taxon>
    </lineage>
</organism>